<dbReference type="InterPro" id="IPR029311">
    <property type="entry name" value="CCDC50_N"/>
</dbReference>
<feature type="region of interest" description="Disordered" evidence="2">
    <location>
        <begin position="63"/>
        <end position="88"/>
    </location>
</feature>
<keyword evidence="1" id="KW-0175">Coiled coil</keyword>
<evidence type="ECO:0000256" key="2">
    <source>
        <dbReference type="SAM" id="MobiDB-lite"/>
    </source>
</evidence>
<name>A0A8C5FA71_GADMO</name>
<organism evidence="4 5">
    <name type="scientific">Gadus morhua</name>
    <name type="common">Atlantic cod</name>
    <dbReference type="NCBI Taxonomy" id="8049"/>
    <lineage>
        <taxon>Eukaryota</taxon>
        <taxon>Metazoa</taxon>
        <taxon>Chordata</taxon>
        <taxon>Craniata</taxon>
        <taxon>Vertebrata</taxon>
        <taxon>Euteleostomi</taxon>
        <taxon>Actinopterygii</taxon>
        <taxon>Neopterygii</taxon>
        <taxon>Teleostei</taxon>
        <taxon>Neoteleostei</taxon>
        <taxon>Acanthomorphata</taxon>
        <taxon>Zeiogadaria</taxon>
        <taxon>Gadariae</taxon>
        <taxon>Gadiformes</taxon>
        <taxon>Gadoidei</taxon>
        <taxon>Gadidae</taxon>
        <taxon>Gadus</taxon>
    </lineage>
</organism>
<dbReference type="Pfam" id="PF15295">
    <property type="entry name" value="CCDC50_N"/>
    <property type="match status" value="1"/>
</dbReference>
<reference evidence="4" key="1">
    <citation type="submission" date="2019-07" db="EMBL/GenBank/DDBJ databases">
        <authorList>
            <consortium name="Wellcome Sanger Institute Data Sharing"/>
        </authorList>
    </citation>
    <scope>NUCLEOTIDE SEQUENCE [LARGE SCALE GENOMIC DNA]</scope>
</reference>
<reference evidence="4" key="2">
    <citation type="submission" date="2025-08" db="UniProtKB">
        <authorList>
            <consortium name="Ensembl"/>
        </authorList>
    </citation>
    <scope>IDENTIFICATION</scope>
</reference>
<evidence type="ECO:0000256" key="1">
    <source>
        <dbReference type="ARBA" id="ARBA00023054"/>
    </source>
</evidence>
<gene>
    <name evidence="4" type="primary">ccdc187</name>
</gene>
<feature type="domain" description="Coiled-coil" evidence="3">
    <location>
        <begin position="5"/>
        <end position="128"/>
    </location>
</feature>
<sequence length="359" mass="41301">MAELEIDQSNLPRVNEVRQSFAVREDSVLAHNLQEQEIEQYYSSNVQKSQLVQGDIRVARRLQGEEEQQQQQRALRQHPSRHLEEQDNEYARLIQEELRRCAEESRSREQEDEEIAKRIQEEEEQRARGRGQEELSDGSTLPPPQPREGCLDLGALQQVLQDQELALRLQEEEERRARRGVRETARNSYHEGDFRVAQVAQDEEIARFIHKQEIKSRRRSRELDGPASWREHREMISHPERTAPRDPQGHGKIRDSEDLPSPTEEHFPENQPPGPISDLTQTQVIRNIAEELDPTFRAPGPGDPTLKTGPAGPSCPSLPVPPSGPSSVLEEPTFIPPTKRQPDKSGRRPKEKKENCKQQ</sequence>
<accession>A0A8C5FA71</accession>
<evidence type="ECO:0000313" key="4">
    <source>
        <dbReference type="Ensembl" id="ENSGMOP00000021175.2"/>
    </source>
</evidence>
<dbReference type="Ensembl" id="ENSGMOT00000021693.2">
    <property type="protein sequence ID" value="ENSGMOP00000021175.2"/>
    <property type="gene ID" value="ENSGMOG00000019688.2"/>
</dbReference>
<proteinExistence type="predicted"/>
<feature type="compositionally biased region" description="Basic and acidic residues" evidence="2">
    <location>
        <begin position="340"/>
        <end position="359"/>
    </location>
</feature>
<dbReference type="AlphaFoldDB" id="A0A8C5FA71"/>
<dbReference type="PANTHER" id="PTHR22115:SF5">
    <property type="entry name" value="COILED-COIL DOMAIN-CONTAINING PROTEIN 50-LIKE ISOFORM X1"/>
    <property type="match status" value="1"/>
</dbReference>
<keyword evidence="5" id="KW-1185">Reference proteome</keyword>
<feature type="region of interest" description="Disordered" evidence="2">
    <location>
        <begin position="103"/>
        <end position="154"/>
    </location>
</feature>
<feature type="compositionally biased region" description="Basic and acidic residues" evidence="2">
    <location>
        <begin position="103"/>
        <end position="133"/>
    </location>
</feature>
<evidence type="ECO:0000259" key="3">
    <source>
        <dbReference type="Pfam" id="PF15295"/>
    </source>
</evidence>
<dbReference type="Proteomes" id="UP000694546">
    <property type="component" value="Chromosome 1"/>
</dbReference>
<dbReference type="PANTHER" id="PTHR22115">
    <property type="entry name" value="C3ORF6 PROTEIN-RELATED"/>
    <property type="match status" value="1"/>
</dbReference>
<protein>
    <recommendedName>
        <fullName evidence="3">Coiled-coil domain-containing protein</fullName>
    </recommendedName>
</protein>
<reference evidence="4" key="3">
    <citation type="submission" date="2025-09" db="UniProtKB">
        <authorList>
            <consortium name="Ensembl"/>
        </authorList>
    </citation>
    <scope>IDENTIFICATION</scope>
</reference>
<feature type="region of interest" description="Disordered" evidence="2">
    <location>
        <begin position="213"/>
        <end position="359"/>
    </location>
</feature>
<feature type="compositionally biased region" description="Basic and acidic residues" evidence="2">
    <location>
        <begin position="213"/>
        <end position="268"/>
    </location>
</feature>
<dbReference type="InterPro" id="IPR039303">
    <property type="entry name" value="CCDC50"/>
</dbReference>
<evidence type="ECO:0000313" key="5">
    <source>
        <dbReference type="Proteomes" id="UP000694546"/>
    </source>
</evidence>
<dbReference type="GeneTree" id="ENSGT00390000011058"/>